<organism evidence="2 3">
    <name type="scientific">Cricetulus griseus</name>
    <name type="common">Chinese hamster</name>
    <name type="synonym">Cricetulus barabensis griseus</name>
    <dbReference type="NCBI Taxonomy" id="10029"/>
    <lineage>
        <taxon>Eukaryota</taxon>
        <taxon>Metazoa</taxon>
        <taxon>Chordata</taxon>
        <taxon>Craniata</taxon>
        <taxon>Vertebrata</taxon>
        <taxon>Euteleostomi</taxon>
        <taxon>Mammalia</taxon>
        <taxon>Eutheria</taxon>
        <taxon>Euarchontoglires</taxon>
        <taxon>Glires</taxon>
        <taxon>Rodentia</taxon>
        <taxon>Myomorpha</taxon>
        <taxon>Muroidea</taxon>
        <taxon>Cricetidae</taxon>
        <taxon>Cricetinae</taxon>
        <taxon>Cricetulus</taxon>
    </lineage>
</organism>
<evidence type="ECO:0000313" key="2">
    <source>
        <dbReference type="EMBL" id="EGW00930.1"/>
    </source>
</evidence>
<dbReference type="InParanoid" id="G3HIQ4"/>
<evidence type="ECO:0000313" key="3">
    <source>
        <dbReference type="Proteomes" id="UP000001075"/>
    </source>
</evidence>
<dbReference type="Proteomes" id="UP000001075">
    <property type="component" value="Unassembled WGS sequence"/>
</dbReference>
<gene>
    <name evidence="2" type="ORF">I79_010529</name>
</gene>
<feature type="signal peptide" evidence="1">
    <location>
        <begin position="1"/>
        <end position="16"/>
    </location>
</feature>
<dbReference type="AlphaFoldDB" id="G3HIQ4"/>
<protein>
    <submittedName>
        <fullName evidence="2">Uncharacterized protein</fullName>
    </submittedName>
</protein>
<sequence>MLSSLLLLLCLEDANALEVSPGFCFFTGFSGTTCFFLFNLKEKVRIHTGQVQKTSLLLKS</sequence>
<keyword evidence="1" id="KW-0732">Signal</keyword>
<dbReference type="EMBL" id="JH000407">
    <property type="protein sequence ID" value="EGW00930.1"/>
    <property type="molecule type" value="Genomic_DNA"/>
</dbReference>
<reference evidence="3" key="1">
    <citation type="journal article" date="2011" name="Nat. Biotechnol.">
        <title>The genomic sequence of the Chinese hamster ovary (CHO)-K1 cell line.</title>
        <authorList>
            <person name="Xu X."/>
            <person name="Nagarajan H."/>
            <person name="Lewis N.E."/>
            <person name="Pan S."/>
            <person name="Cai Z."/>
            <person name="Liu X."/>
            <person name="Chen W."/>
            <person name="Xie M."/>
            <person name="Wang W."/>
            <person name="Hammond S."/>
            <person name="Andersen M.R."/>
            <person name="Neff N."/>
            <person name="Passarelli B."/>
            <person name="Koh W."/>
            <person name="Fan H.C."/>
            <person name="Wang J."/>
            <person name="Gui Y."/>
            <person name="Lee K.H."/>
            <person name="Betenbaugh M.J."/>
            <person name="Quake S.R."/>
            <person name="Famili I."/>
            <person name="Palsson B.O."/>
            <person name="Wang J."/>
        </authorList>
    </citation>
    <scope>NUCLEOTIDE SEQUENCE [LARGE SCALE GENOMIC DNA]</scope>
    <source>
        <strain evidence="3">CHO K1 cell line</strain>
    </source>
</reference>
<accession>G3HIQ4</accession>
<feature type="chain" id="PRO_5003444368" evidence="1">
    <location>
        <begin position="17"/>
        <end position="60"/>
    </location>
</feature>
<evidence type="ECO:0000256" key="1">
    <source>
        <dbReference type="SAM" id="SignalP"/>
    </source>
</evidence>
<proteinExistence type="predicted"/>
<name>G3HIQ4_CRIGR</name>